<evidence type="ECO:0000259" key="3">
    <source>
        <dbReference type="PROSITE" id="PS50110"/>
    </source>
</evidence>
<feature type="modified residue" description="4-aspartylphosphate" evidence="2">
    <location>
        <position position="77"/>
    </location>
</feature>
<dbReference type="RefSeq" id="WP_408164412.1">
    <property type="nucleotide sequence ID" value="NZ_JAQQDB010000083.1"/>
</dbReference>
<dbReference type="InterPro" id="IPR001789">
    <property type="entry name" value="Sig_transdc_resp-reg_receiver"/>
</dbReference>
<dbReference type="PANTHER" id="PTHR44591">
    <property type="entry name" value="STRESS RESPONSE REGULATOR PROTEIN 1"/>
    <property type="match status" value="1"/>
</dbReference>
<reference evidence="4 5" key="1">
    <citation type="journal article" date="2024" name="Chem. Sci.">
        <title>Discovery of megapolipeptins by genome mining of a Burkholderiales bacteria collection.</title>
        <authorList>
            <person name="Paulo B.S."/>
            <person name="Recchia M.J.J."/>
            <person name="Lee S."/>
            <person name="Fergusson C.H."/>
            <person name="Romanowski S.B."/>
            <person name="Hernandez A."/>
            <person name="Krull N."/>
            <person name="Liu D.Y."/>
            <person name="Cavanagh H."/>
            <person name="Bos A."/>
            <person name="Gray C.A."/>
            <person name="Murphy B.T."/>
            <person name="Linington R.G."/>
            <person name="Eustaquio A.S."/>
        </authorList>
    </citation>
    <scope>NUCLEOTIDE SEQUENCE [LARGE SCALE GENOMIC DNA]</scope>
    <source>
        <strain evidence="4 5">RL17-374-BIF-D</strain>
    </source>
</reference>
<evidence type="ECO:0000313" key="5">
    <source>
        <dbReference type="Proteomes" id="UP001629462"/>
    </source>
</evidence>
<evidence type="ECO:0000256" key="2">
    <source>
        <dbReference type="PROSITE-ProRule" id="PRU00169"/>
    </source>
</evidence>
<dbReference type="SUPFAM" id="SSF52172">
    <property type="entry name" value="CheY-like"/>
    <property type="match status" value="1"/>
</dbReference>
<dbReference type="EMBL" id="JAQQDB010000083">
    <property type="protein sequence ID" value="MFM0523253.1"/>
    <property type="molecule type" value="Genomic_DNA"/>
</dbReference>
<dbReference type="PANTHER" id="PTHR44591:SF3">
    <property type="entry name" value="RESPONSE REGULATORY DOMAIN-CONTAINING PROTEIN"/>
    <property type="match status" value="1"/>
</dbReference>
<protein>
    <submittedName>
        <fullName evidence="4">Response regulator</fullName>
    </submittedName>
</protein>
<sequence>MNDMTKFAMGFQWWTTRCISARGRVPRVLVVDDNSNGADALATYLGLGSKLKVAAVYGGAATIAAACVWKSDVVLLDISMPQVDGFTVAKALRGNARTASTVIVALTAHDEGVVRQRSSDAEFDAYCQKGLMLDSLSSLLVSFTQSGRTEMNNVS</sequence>
<dbReference type="Proteomes" id="UP001629462">
    <property type="component" value="Unassembled WGS sequence"/>
</dbReference>
<dbReference type="SMART" id="SM00448">
    <property type="entry name" value="REC"/>
    <property type="match status" value="1"/>
</dbReference>
<gene>
    <name evidence="4" type="ORF">PQR08_38175</name>
</gene>
<dbReference type="InterPro" id="IPR050595">
    <property type="entry name" value="Bact_response_regulator"/>
</dbReference>
<evidence type="ECO:0000256" key="1">
    <source>
        <dbReference type="ARBA" id="ARBA00022553"/>
    </source>
</evidence>
<comment type="caution">
    <text evidence="4">The sequence shown here is derived from an EMBL/GenBank/DDBJ whole genome shotgun (WGS) entry which is preliminary data.</text>
</comment>
<dbReference type="Pfam" id="PF00072">
    <property type="entry name" value="Response_reg"/>
    <property type="match status" value="1"/>
</dbReference>
<dbReference type="PROSITE" id="PS50110">
    <property type="entry name" value="RESPONSE_REGULATORY"/>
    <property type="match status" value="1"/>
</dbReference>
<name>A0ABW9D1F0_9BURK</name>
<evidence type="ECO:0000313" key="4">
    <source>
        <dbReference type="EMBL" id="MFM0523253.1"/>
    </source>
</evidence>
<feature type="domain" description="Response regulatory" evidence="3">
    <location>
        <begin position="27"/>
        <end position="144"/>
    </location>
</feature>
<dbReference type="Gene3D" id="3.40.50.2300">
    <property type="match status" value="1"/>
</dbReference>
<accession>A0ABW9D1F0</accession>
<proteinExistence type="predicted"/>
<keyword evidence="5" id="KW-1185">Reference proteome</keyword>
<keyword evidence="1 2" id="KW-0597">Phosphoprotein</keyword>
<dbReference type="InterPro" id="IPR011006">
    <property type="entry name" value="CheY-like_superfamily"/>
</dbReference>
<organism evidence="4 5">
    <name type="scientific">Caballeronia jiangsuensis</name>
    <dbReference type="NCBI Taxonomy" id="1458357"/>
    <lineage>
        <taxon>Bacteria</taxon>
        <taxon>Pseudomonadati</taxon>
        <taxon>Pseudomonadota</taxon>
        <taxon>Betaproteobacteria</taxon>
        <taxon>Burkholderiales</taxon>
        <taxon>Burkholderiaceae</taxon>
        <taxon>Caballeronia</taxon>
    </lineage>
</organism>